<dbReference type="InterPro" id="IPR017725">
    <property type="entry name" value="Phosphonate_util-assoc_TM_put"/>
</dbReference>
<organism evidence="8 9">
    <name type="scientific">Marinobacterium sediminicola</name>
    <dbReference type="NCBI Taxonomy" id="518898"/>
    <lineage>
        <taxon>Bacteria</taxon>
        <taxon>Pseudomonadati</taxon>
        <taxon>Pseudomonadota</taxon>
        <taxon>Gammaproteobacteria</taxon>
        <taxon>Oceanospirillales</taxon>
        <taxon>Oceanospirillaceae</taxon>
        <taxon>Marinobacterium</taxon>
    </lineage>
</organism>
<sequence>MMSLDAQLAILISVAMHVTWNLIARHQPAAALPLWWVLLAHLVLLAPWGFWSLLTRVNWTTELALMLCISAIANTVYFLGLRQAYHHASAALVYPLVRSSPLLIALWSLLLLDERLPAGAWLGIGVSVAGLLLMASSTGGSRDRSALPWAFLAMFATSVYSMSDKVAVAQLPDMGAVVGFVSVGYLASWCAFTLLLKREQGRWWPAQRIGLLPMLTGGLCIGLAYALVVYAMRTLPSAVVVACSNAGIVIAALISIVCFHERTAWQRRLFGAVVILTGILGLQLA</sequence>
<evidence type="ECO:0000256" key="5">
    <source>
        <dbReference type="ARBA" id="ARBA00023136"/>
    </source>
</evidence>
<dbReference type="EMBL" id="FXWV01000004">
    <property type="protein sequence ID" value="SMR73385.1"/>
    <property type="molecule type" value="Genomic_DNA"/>
</dbReference>
<dbReference type="RefSeq" id="WP_239039709.1">
    <property type="nucleotide sequence ID" value="NZ_BAAAEY010000001.1"/>
</dbReference>
<feature type="transmembrane region" description="Helical" evidence="6">
    <location>
        <begin position="175"/>
        <end position="197"/>
    </location>
</feature>
<name>A0ABY1RZ20_9GAMM</name>
<dbReference type="InterPro" id="IPR000620">
    <property type="entry name" value="EamA_dom"/>
</dbReference>
<dbReference type="Pfam" id="PF00892">
    <property type="entry name" value="EamA"/>
    <property type="match status" value="2"/>
</dbReference>
<feature type="transmembrane region" description="Helical" evidence="6">
    <location>
        <begin position="209"/>
        <end position="232"/>
    </location>
</feature>
<feature type="transmembrane region" description="Helical" evidence="6">
    <location>
        <begin position="30"/>
        <end position="51"/>
    </location>
</feature>
<dbReference type="InterPro" id="IPR050638">
    <property type="entry name" value="AA-Vitamin_Transporters"/>
</dbReference>
<dbReference type="SUPFAM" id="SSF103481">
    <property type="entry name" value="Multidrug resistance efflux transporter EmrE"/>
    <property type="match status" value="2"/>
</dbReference>
<evidence type="ECO:0000256" key="3">
    <source>
        <dbReference type="ARBA" id="ARBA00022692"/>
    </source>
</evidence>
<feature type="domain" description="EamA" evidence="7">
    <location>
        <begin position="146"/>
        <end position="281"/>
    </location>
</feature>
<feature type="transmembrane region" description="Helical" evidence="6">
    <location>
        <begin position="63"/>
        <end position="80"/>
    </location>
</feature>
<feature type="transmembrane region" description="Helical" evidence="6">
    <location>
        <begin position="92"/>
        <end position="112"/>
    </location>
</feature>
<reference evidence="8 9" key="1">
    <citation type="submission" date="2017-05" db="EMBL/GenBank/DDBJ databases">
        <authorList>
            <person name="Varghese N."/>
            <person name="Submissions S."/>
        </authorList>
    </citation>
    <scope>NUCLEOTIDE SEQUENCE [LARGE SCALE GENOMIC DNA]</scope>
    <source>
        <strain evidence="8 9">CGMCC 1.7287</strain>
    </source>
</reference>
<dbReference type="Gene3D" id="1.10.3730.20">
    <property type="match status" value="2"/>
</dbReference>
<feature type="transmembrane region" description="Helical" evidence="6">
    <location>
        <begin position="6"/>
        <end position="23"/>
    </location>
</feature>
<keyword evidence="9" id="KW-1185">Reference proteome</keyword>
<dbReference type="InterPro" id="IPR037185">
    <property type="entry name" value="EmrE-like"/>
</dbReference>
<evidence type="ECO:0000256" key="2">
    <source>
        <dbReference type="ARBA" id="ARBA00007362"/>
    </source>
</evidence>
<proteinExistence type="inferred from homology"/>
<comment type="subcellular location">
    <subcellularLocation>
        <location evidence="1">Membrane</location>
        <topology evidence="1">Multi-pass membrane protein</topology>
    </subcellularLocation>
</comment>
<feature type="transmembrane region" description="Helical" evidence="6">
    <location>
        <begin position="238"/>
        <end position="259"/>
    </location>
</feature>
<keyword evidence="4 6" id="KW-1133">Transmembrane helix</keyword>
<keyword evidence="5 6" id="KW-0472">Membrane</keyword>
<gene>
    <name evidence="8" type="ORF">SAMN04487964_10447</name>
</gene>
<protein>
    <submittedName>
        <fullName evidence="8">Phosphonate utilization associated putative membrane protein</fullName>
    </submittedName>
</protein>
<evidence type="ECO:0000259" key="7">
    <source>
        <dbReference type="Pfam" id="PF00892"/>
    </source>
</evidence>
<comment type="similarity">
    <text evidence="2">Belongs to the EamA transporter family.</text>
</comment>
<feature type="transmembrane region" description="Helical" evidence="6">
    <location>
        <begin position="118"/>
        <end position="134"/>
    </location>
</feature>
<evidence type="ECO:0000256" key="1">
    <source>
        <dbReference type="ARBA" id="ARBA00004141"/>
    </source>
</evidence>
<feature type="domain" description="EamA" evidence="7">
    <location>
        <begin position="8"/>
        <end position="134"/>
    </location>
</feature>
<accession>A0ABY1RZ20</accession>
<evidence type="ECO:0000256" key="4">
    <source>
        <dbReference type="ARBA" id="ARBA00022989"/>
    </source>
</evidence>
<comment type="caution">
    <text evidence="8">The sequence shown here is derived from an EMBL/GenBank/DDBJ whole genome shotgun (WGS) entry which is preliminary data.</text>
</comment>
<dbReference type="PANTHER" id="PTHR32322">
    <property type="entry name" value="INNER MEMBRANE TRANSPORTER"/>
    <property type="match status" value="1"/>
</dbReference>
<evidence type="ECO:0000313" key="8">
    <source>
        <dbReference type="EMBL" id="SMR73385.1"/>
    </source>
</evidence>
<evidence type="ECO:0000313" key="9">
    <source>
        <dbReference type="Proteomes" id="UP001159257"/>
    </source>
</evidence>
<keyword evidence="3 6" id="KW-0812">Transmembrane</keyword>
<dbReference type="PANTHER" id="PTHR32322:SF2">
    <property type="entry name" value="EAMA DOMAIN-CONTAINING PROTEIN"/>
    <property type="match status" value="1"/>
</dbReference>
<evidence type="ECO:0000256" key="6">
    <source>
        <dbReference type="SAM" id="Phobius"/>
    </source>
</evidence>
<dbReference type="NCBIfam" id="TIGR03340">
    <property type="entry name" value="phn_DUF6"/>
    <property type="match status" value="1"/>
</dbReference>
<feature type="transmembrane region" description="Helical" evidence="6">
    <location>
        <begin position="268"/>
        <end position="284"/>
    </location>
</feature>
<dbReference type="Proteomes" id="UP001159257">
    <property type="component" value="Unassembled WGS sequence"/>
</dbReference>